<dbReference type="EMBL" id="VTDN01000007">
    <property type="protein sequence ID" value="MEB5477335.1"/>
    <property type="molecule type" value="Genomic_DNA"/>
</dbReference>
<gene>
    <name evidence="1" type="ORF">I2F25_09815</name>
</gene>
<dbReference type="Proteomes" id="UP001339883">
    <property type="component" value="Unassembled WGS sequence"/>
</dbReference>
<proteinExistence type="predicted"/>
<dbReference type="InterPro" id="IPR021330">
    <property type="entry name" value="DUF2939"/>
</dbReference>
<evidence type="ECO:0000313" key="1">
    <source>
        <dbReference type="EMBL" id="MEB5477335.1"/>
    </source>
</evidence>
<keyword evidence="2" id="KW-1185">Reference proteome</keyword>
<protein>
    <submittedName>
        <fullName evidence="1">DUF2939 domain-containing protein</fullName>
    </submittedName>
</protein>
<sequence length="175" mass="19694">MNKKVLAVILLIAVYFYALPYITLHNMKNAVEANDSNKVSTYINFPSVRQNLKDQVNAYIMKKMSTSNRTDGMEQLSSMFAMSMVEKIVDLAITPEGITLMMQGKKPNTGFNTPSHTSTSNTANSVETYSTRYLSFNQFEVNIKAQGKPETISIVLERDGLSWKVVKINIPMDNH</sequence>
<comment type="caution">
    <text evidence="1">The sequence shown here is derived from an EMBL/GenBank/DDBJ whole genome shotgun (WGS) entry which is preliminary data.</text>
</comment>
<evidence type="ECO:0000313" key="2">
    <source>
        <dbReference type="Proteomes" id="UP001339883"/>
    </source>
</evidence>
<name>A0ABU6DU24_9GAMM</name>
<dbReference type="Pfam" id="PF11159">
    <property type="entry name" value="DUF2939"/>
    <property type="match status" value="1"/>
</dbReference>
<organism evidence="1 2">
    <name type="scientific">Acinetobacter pollinis</name>
    <dbReference type="NCBI Taxonomy" id="2605270"/>
    <lineage>
        <taxon>Bacteria</taxon>
        <taxon>Pseudomonadati</taxon>
        <taxon>Pseudomonadota</taxon>
        <taxon>Gammaproteobacteria</taxon>
        <taxon>Moraxellales</taxon>
        <taxon>Moraxellaceae</taxon>
        <taxon>Acinetobacter</taxon>
    </lineage>
</organism>
<accession>A0ABU6DU24</accession>
<reference evidence="1 2" key="1">
    <citation type="submission" date="2019-08" db="EMBL/GenBank/DDBJ databases">
        <title>Five species of Acinetobacter isolated from floral nectar and animal pollinators.</title>
        <authorList>
            <person name="Hendry T.A."/>
        </authorList>
    </citation>
    <scope>NUCLEOTIDE SEQUENCE [LARGE SCALE GENOMIC DNA]</scope>
    <source>
        <strain evidence="1 2">MD18.27</strain>
    </source>
</reference>
<dbReference type="RefSeq" id="WP_325775718.1">
    <property type="nucleotide sequence ID" value="NZ_VTDN01000007.1"/>
</dbReference>